<dbReference type="AlphaFoldDB" id="A0AAV4N3Y8"/>
<protein>
    <submittedName>
        <fullName evidence="1">Uncharacterized protein</fullName>
    </submittedName>
</protein>
<keyword evidence="2" id="KW-1185">Reference proteome</keyword>
<dbReference type="EMBL" id="BPLQ01001141">
    <property type="protein sequence ID" value="GIX78990.1"/>
    <property type="molecule type" value="Genomic_DNA"/>
</dbReference>
<proteinExistence type="predicted"/>
<accession>A0AAV4N3Y8</accession>
<organism evidence="1 2">
    <name type="scientific">Caerostris darwini</name>
    <dbReference type="NCBI Taxonomy" id="1538125"/>
    <lineage>
        <taxon>Eukaryota</taxon>
        <taxon>Metazoa</taxon>
        <taxon>Ecdysozoa</taxon>
        <taxon>Arthropoda</taxon>
        <taxon>Chelicerata</taxon>
        <taxon>Arachnida</taxon>
        <taxon>Araneae</taxon>
        <taxon>Araneomorphae</taxon>
        <taxon>Entelegynae</taxon>
        <taxon>Araneoidea</taxon>
        <taxon>Araneidae</taxon>
        <taxon>Caerostris</taxon>
    </lineage>
</organism>
<gene>
    <name evidence="1" type="ORF">CDAR_13921</name>
</gene>
<reference evidence="1 2" key="1">
    <citation type="submission" date="2021-06" db="EMBL/GenBank/DDBJ databases">
        <title>Caerostris darwini draft genome.</title>
        <authorList>
            <person name="Kono N."/>
            <person name="Arakawa K."/>
        </authorList>
    </citation>
    <scope>NUCLEOTIDE SEQUENCE [LARGE SCALE GENOMIC DNA]</scope>
</reference>
<name>A0AAV4N3Y8_9ARAC</name>
<comment type="caution">
    <text evidence="1">The sequence shown here is derived from an EMBL/GenBank/DDBJ whole genome shotgun (WGS) entry which is preliminary data.</text>
</comment>
<evidence type="ECO:0000313" key="2">
    <source>
        <dbReference type="Proteomes" id="UP001054837"/>
    </source>
</evidence>
<sequence>MLICQLFEIPFMQAILHPYPCRNETISQHTISLHFVPEKQYAFSAKNTLPFQYQSYSSFAQSLNSRLLPNIRARNFNPARNAKPDNGTPPKHVHVREVIRDDICSLCSEVKK</sequence>
<evidence type="ECO:0000313" key="1">
    <source>
        <dbReference type="EMBL" id="GIX78990.1"/>
    </source>
</evidence>
<dbReference type="Proteomes" id="UP001054837">
    <property type="component" value="Unassembled WGS sequence"/>
</dbReference>